<gene>
    <name evidence="3" type="primary">dprA</name>
    <name evidence="3" type="ORF">H9895_03810</name>
</gene>
<reference evidence="3" key="2">
    <citation type="submission" date="2021-04" db="EMBL/GenBank/DDBJ databases">
        <authorList>
            <person name="Gilroy R."/>
        </authorList>
    </citation>
    <scope>NUCLEOTIDE SEQUENCE</scope>
    <source>
        <strain evidence="3">CHK169-2315</strain>
    </source>
</reference>
<evidence type="ECO:0000256" key="1">
    <source>
        <dbReference type="ARBA" id="ARBA00006525"/>
    </source>
</evidence>
<dbReference type="GO" id="GO:0009294">
    <property type="term" value="P:DNA-mediated transformation"/>
    <property type="evidence" value="ECO:0007669"/>
    <property type="project" value="InterPro"/>
</dbReference>
<sequence>MKKKRNRLIKLSLLLTRKKLYRLLQYDVTLEKVNTFTSTQLEHLLHISPEKASSIIHSLQCDNDDATIQYTHKNYYIVTIFDSMYPPSLKGIPDAPLVLYCLGDLTLLQQNKLLSVIGTRKPTATAPQKLLKVVSPLIEQNWAIVSGMAYGIDSLAHQLALHMQGKTIAILGSGFHHIYPKENMTLFWNIVENGLVLSEYPPYVRPKKYQFPERNRIISGLSYGTLVIEAKEKSGTLITVDQALEQGKEVFAIPDSLFVEEAAGCLKLIDQGAKLVTNAEDIIENLPGK</sequence>
<accession>A0A9D1PKP5</accession>
<organism evidence="3 4">
    <name type="scientific">Candidatus Pseudogracilibacillus intestinigallinarum</name>
    <dbReference type="NCBI Taxonomy" id="2838742"/>
    <lineage>
        <taxon>Bacteria</taxon>
        <taxon>Bacillati</taxon>
        <taxon>Bacillota</taxon>
        <taxon>Bacilli</taxon>
        <taxon>Bacillales</taxon>
        <taxon>Bacillaceae</taxon>
        <taxon>Pseudogracilibacillus</taxon>
    </lineage>
</organism>
<dbReference type="Proteomes" id="UP000823937">
    <property type="component" value="Unassembled WGS sequence"/>
</dbReference>
<proteinExistence type="inferred from homology"/>
<dbReference type="InterPro" id="IPR057666">
    <property type="entry name" value="DrpA_SLOG"/>
</dbReference>
<dbReference type="EMBL" id="DXHX01000051">
    <property type="protein sequence ID" value="HIV74190.1"/>
    <property type="molecule type" value="Genomic_DNA"/>
</dbReference>
<dbReference type="Gene3D" id="3.40.50.450">
    <property type="match status" value="1"/>
</dbReference>
<evidence type="ECO:0000313" key="3">
    <source>
        <dbReference type="EMBL" id="HIV74190.1"/>
    </source>
</evidence>
<dbReference type="PANTHER" id="PTHR43022:SF1">
    <property type="entry name" value="PROTEIN SMF"/>
    <property type="match status" value="1"/>
</dbReference>
<name>A0A9D1PKP5_9BACI</name>
<comment type="caution">
    <text evidence="3">The sequence shown here is derived from an EMBL/GenBank/DDBJ whole genome shotgun (WGS) entry which is preliminary data.</text>
</comment>
<dbReference type="SUPFAM" id="SSF102405">
    <property type="entry name" value="MCP/YpsA-like"/>
    <property type="match status" value="1"/>
</dbReference>
<dbReference type="Pfam" id="PF02481">
    <property type="entry name" value="DNA_processg_A"/>
    <property type="match status" value="1"/>
</dbReference>
<evidence type="ECO:0000259" key="2">
    <source>
        <dbReference type="Pfam" id="PF02481"/>
    </source>
</evidence>
<dbReference type="InterPro" id="IPR003488">
    <property type="entry name" value="DprA"/>
</dbReference>
<protein>
    <submittedName>
        <fullName evidence="3">DNA-processing protein DprA</fullName>
    </submittedName>
</protein>
<comment type="similarity">
    <text evidence="1">Belongs to the DprA/Smf family.</text>
</comment>
<reference evidence="3" key="1">
    <citation type="journal article" date="2021" name="PeerJ">
        <title>Extensive microbial diversity within the chicken gut microbiome revealed by metagenomics and culture.</title>
        <authorList>
            <person name="Gilroy R."/>
            <person name="Ravi A."/>
            <person name="Getino M."/>
            <person name="Pursley I."/>
            <person name="Horton D.L."/>
            <person name="Alikhan N.F."/>
            <person name="Baker D."/>
            <person name="Gharbi K."/>
            <person name="Hall N."/>
            <person name="Watson M."/>
            <person name="Adriaenssens E.M."/>
            <person name="Foster-Nyarko E."/>
            <person name="Jarju S."/>
            <person name="Secka A."/>
            <person name="Antonio M."/>
            <person name="Oren A."/>
            <person name="Chaudhuri R.R."/>
            <person name="La Ragione R."/>
            <person name="Hildebrand F."/>
            <person name="Pallen M.J."/>
        </authorList>
    </citation>
    <scope>NUCLEOTIDE SEQUENCE</scope>
    <source>
        <strain evidence="3">CHK169-2315</strain>
    </source>
</reference>
<evidence type="ECO:0000313" key="4">
    <source>
        <dbReference type="Proteomes" id="UP000823937"/>
    </source>
</evidence>
<feature type="domain" description="Smf/DprA SLOG" evidence="2">
    <location>
        <begin position="77"/>
        <end position="286"/>
    </location>
</feature>
<dbReference type="NCBIfam" id="TIGR00732">
    <property type="entry name" value="dprA"/>
    <property type="match status" value="1"/>
</dbReference>
<dbReference type="PANTHER" id="PTHR43022">
    <property type="entry name" value="PROTEIN SMF"/>
    <property type="match status" value="1"/>
</dbReference>
<dbReference type="AlphaFoldDB" id="A0A9D1PKP5"/>